<organism evidence="7 8">
    <name type="scientific">Apiotrichum porosum</name>
    <dbReference type="NCBI Taxonomy" id="105984"/>
    <lineage>
        <taxon>Eukaryota</taxon>
        <taxon>Fungi</taxon>
        <taxon>Dikarya</taxon>
        <taxon>Basidiomycota</taxon>
        <taxon>Agaricomycotina</taxon>
        <taxon>Tremellomycetes</taxon>
        <taxon>Trichosporonales</taxon>
        <taxon>Trichosporonaceae</taxon>
        <taxon>Apiotrichum</taxon>
    </lineage>
</organism>
<dbReference type="STRING" id="105984.A0A427XWY0"/>
<accession>A0A427XWY0</accession>
<feature type="compositionally biased region" description="Acidic residues" evidence="5">
    <location>
        <begin position="997"/>
        <end position="1035"/>
    </location>
</feature>
<feature type="domain" description="Timeless N-terminal" evidence="6">
    <location>
        <begin position="70"/>
        <end position="326"/>
    </location>
</feature>
<feature type="region of interest" description="Disordered" evidence="5">
    <location>
        <begin position="801"/>
        <end position="831"/>
    </location>
</feature>
<feature type="region of interest" description="Disordered" evidence="5">
    <location>
        <begin position="1"/>
        <end position="32"/>
    </location>
</feature>
<name>A0A427XWY0_9TREE</name>
<dbReference type="GO" id="GO:0016853">
    <property type="term" value="F:isomerase activity"/>
    <property type="evidence" value="ECO:0007669"/>
    <property type="project" value="UniProtKB-KW"/>
</dbReference>
<evidence type="ECO:0000313" key="7">
    <source>
        <dbReference type="EMBL" id="RSH83343.1"/>
    </source>
</evidence>
<dbReference type="GO" id="GO:0006281">
    <property type="term" value="P:DNA repair"/>
    <property type="evidence" value="ECO:0007669"/>
    <property type="project" value="TreeGrafter"/>
</dbReference>
<dbReference type="OrthoDB" id="310853at2759"/>
<dbReference type="PANTHER" id="PTHR22940">
    <property type="entry name" value="TIMEOUT/TIMELESS-2"/>
    <property type="match status" value="1"/>
</dbReference>
<protein>
    <submittedName>
        <fullName evidence="7">Topoisomerase 1-associated factor 1</fullName>
    </submittedName>
</protein>
<keyword evidence="7" id="KW-0413">Isomerase</keyword>
<evidence type="ECO:0000259" key="6">
    <source>
        <dbReference type="Pfam" id="PF04821"/>
    </source>
</evidence>
<feature type="region of interest" description="Disordered" evidence="5">
    <location>
        <begin position="567"/>
        <end position="593"/>
    </location>
</feature>
<comment type="caution">
    <text evidence="7">The sequence shown here is derived from an EMBL/GenBank/DDBJ whole genome shotgun (WGS) entry which is preliminary data.</text>
</comment>
<dbReference type="GO" id="GO:0003677">
    <property type="term" value="F:DNA binding"/>
    <property type="evidence" value="ECO:0007669"/>
    <property type="project" value="TreeGrafter"/>
</dbReference>
<dbReference type="InterPro" id="IPR006906">
    <property type="entry name" value="Timeless_N"/>
</dbReference>
<keyword evidence="8" id="KW-1185">Reference proteome</keyword>
<evidence type="ECO:0000256" key="2">
    <source>
        <dbReference type="ARBA" id="ARBA00022880"/>
    </source>
</evidence>
<evidence type="ECO:0000313" key="8">
    <source>
        <dbReference type="Proteomes" id="UP000279236"/>
    </source>
</evidence>
<dbReference type="GO" id="GO:0000076">
    <property type="term" value="P:DNA replication checkpoint signaling"/>
    <property type="evidence" value="ECO:0007669"/>
    <property type="project" value="TreeGrafter"/>
</dbReference>
<keyword evidence="2" id="KW-0236">DNA replication inhibitor</keyword>
<dbReference type="GO" id="GO:0031298">
    <property type="term" value="C:replication fork protection complex"/>
    <property type="evidence" value="ECO:0007669"/>
    <property type="project" value="TreeGrafter"/>
</dbReference>
<dbReference type="Pfam" id="PF04821">
    <property type="entry name" value="TIMELESS"/>
    <property type="match status" value="1"/>
</dbReference>
<reference evidence="7 8" key="1">
    <citation type="submission" date="2018-11" db="EMBL/GenBank/DDBJ databases">
        <title>Genome sequence of Apiotrichum porosum DSM 27194.</title>
        <authorList>
            <person name="Aliyu H."/>
            <person name="Gorte O."/>
            <person name="Ochsenreither K."/>
        </authorList>
    </citation>
    <scope>NUCLEOTIDE SEQUENCE [LARGE SCALE GENOMIC DNA]</scope>
    <source>
        <strain evidence="7 8">DSM 27194</strain>
    </source>
</reference>
<feature type="compositionally biased region" description="Basic and acidic residues" evidence="5">
    <location>
        <begin position="568"/>
        <end position="577"/>
    </location>
</feature>
<dbReference type="GO" id="GO:0043111">
    <property type="term" value="P:replication fork arrest"/>
    <property type="evidence" value="ECO:0007669"/>
    <property type="project" value="TreeGrafter"/>
</dbReference>
<proteinExistence type="predicted"/>
<dbReference type="PANTHER" id="PTHR22940:SF4">
    <property type="entry name" value="PROTEIN TIMELESS HOMOLOG"/>
    <property type="match status" value="1"/>
</dbReference>
<dbReference type="Proteomes" id="UP000279236">
    <property type="component" value="Unassembled WGS sequence"/>
</dbReference>
<dbReference type="AlphaFoldDB" id="A0A427XWY0"/>
<evidence type="ECO:0000256" key="3">
    <source>
        <dbReference type="ARBA" id="ARBA00023242"/>
    </source>
</evidence>
<dbReference type="EMBL" id="RSCE01000004">
    <property type="protein sequence ID" value="RSH83343.1"/>
    <property type="molecule type" value="Genomic_DNA"/>
</dbReference>
<keyword evidence="4" id="KW-0131">Cell cycle</keyword>
<evidence type="ECO:0000256" key="5">
    <source>
        <dbReference type="SAM" id="MobiDB-lite"/>
    </source>
</evidence>
<feature type="region of interest" description="Disordered" evidence="5">
    <location>
        <begin position="973"/>
        <end position="1079"/>
    </location>
</feature>
<gene>
    <name evidence="7" type="primary">TOF1</name>
    <name evidence="7" type="ORF">EHS24_007021</name>
</gene>
<dbReference type="InterPro" id="IPR044998">
    <property type="entry name" value="Timeless"/>
</dbReference>
<dbReference type="RefSeq" id="XP_028477295.1">
    <property type="nucleotide sequence ID" value="XM_028622403.1"/>
</dbReference>
<evidence type="ECO:0000256" key="1">
    <source>
        <dbReference type="ARBA" id="ARBA00004123"/>
    </source>
</evidence>
<sequence length="1079" mass="122597">MSAPYASSDHGIGFEDDDDDARDHGPPDMMLGDEEDRFEVFMPAVQSLVNALGGYEQVLNHDTRHFETIYRPGDSVLPVLKDLKKLWRKDDTDDERTVARCMAKAGLMKELLALVKECTSRGDWGRKVSLMAFDLIAALTWPIDVAKELQEMNEEEVDVVTDYASLLRAQVQYKTLRQLLILILPCFAKQRRDEKEERIISLGLHIVRNLLSIKDIVAEDRAIGDKEELSTLQSTLIAQLDEFTYLELIVTLASNANKTEFNQYNMLVLDMVYLLFRSIKPENLAQDQKRAPMENLVKLLEEENLAKARKGKHNTRHSRFGTTITVRTGSQKVILHSQSAITASAGKLLDESKRRTATKIKKVDELMVDTILTPEVITVLQDFARQFLDTFNIRPADSLRTLFVARFAVQYILVLRTKALTVAEKDAKHKQDNGEQTVMAKVDSDLPLGLVAAMTELDAVRWVASRMKTSMDDKAWTELQASIDCFSHISSIEEDTEVSEILQNQLYYNGDILDASLQVVAGYTTQSLGYLESIVHFAYVLLRMLDKYSKNKTFMFMRKRKASRKKRLGAEKAKAATDGEAPIPEEYAYSEEEDNVPDKEAPSYAEHAFTFAAFEKVESVTNTLLAYLMRYRTFNTNEQLRRVVGLMHRQVVKAGAESLYFTVPTLYLFRSILDDQPGLPKGDSARDLVQTINFILRKFFKRMADDPFLMVEALTPKSRSSMKSYDHDEHDDGMAGQRDRIREKFIKNKNIPWSQQMGIAIAMVTKKDGGLGWINEILDLLDIALAGRQEIMMSVLAAARNANPDDSEDEDDEIRNLNVPSKEAVDKFQQQATKRDPHLRLMLRLLHFDATDVESVDEQTWFLPALVLPSAIEMAVGAVRQFLSDPADVDDEKAVLRKVRAPQKRARAIPEYDSDGEEIEIVRPPRKRKQAEIQTFKSAMFIEDSDDDEEADAAFFAREALLRAEMEELAQQRGTATMLATGTKKRKRKAKQVPAVQDEDDEPVEPVEEDMDEEEEEPIEGQDEPMEADDEDDEALPPTRRSRTRSPRVADPDSDVDSPARARPRLRTQRVIDPDDDDE</sequence>
<comment type="subcellular location">
    <subcellularLocation>
        <location evidence="1">Nucleus</location>
    </subcellularLocation>
</comment>
<keyword evidence="3" id="KW-0539">Nucleus</keyword>
<dbReference type="GeneID" id="39591564"/>
<evidence type="ECO:0000256" key="4">
    <source>
        <dbReference type="ARBA" id="ARBA00023306"/>
    </source>
</evidence>